<evidence type="ECO:0000256" key="2">
    <source>
        <dbReference type="SAM" id="MobiDB-lite"/>
    </source>
</evidence>
<dbReference type="GO" id="GO:0071788">
    <property type="term" value="P:endoplasmic reticulum tubular network maintenance"/>
    <property type="evidence" value="ECO:0007669"/>
    <property type="project" value="UniProtKB-UniRule"/>
</dbReference>
<name>A0AAD7X8M6_9APHY</name>
<comment type="caution">
    <text evidence="5">The sequence shown here is derived from an EMBL/GenBank/DDBJ whole genome shotgun (WGS) entry which is preliminary data.</text>
</comment>
<feature type="region of interest" description="Disordered" evidence="2">
    <location>
        <begin position="280"/>
        <end position="345"/>
    </location>
</feature>
<accession>A0AAD7X8M6</accession>
<keyword evidence="1" id="KW-0863">Zinc-finger</keyword>
<dbReference type="SUPFAM" id="SSF117892">
    <property type="entry name" value="Band 7/SPFH domain"/>
    <property type="match status" value="1"/>
</dbReference>
<dbReference type="Proteomes" id="UP001215151">
    <property type="component" value="Unassembled WGS sequence"/>
</dbReference>
<gene>
    <name evidence="5" type="ORF">ONZ51_g10658</name>
</gene>
<organism evidence="5 6">
    <name type="scientific">Trametes cubensis</name>
    <dbReference type="NCBI Taxonomy" id="1111947"/>
    <lineage>
        <taxon>Eukaryota</taxon>
        <taxon>Fungi</taxon>
        <taxon>Dikarya</taxon>
        <taxon>Basidiomycota</taxon>
        <taxon>Agaricomycotina</taxon>
        <taxon>Agaricomycetes</taxon>
        <taxon>Polyporales</taxon>
        <taxon>Polyporaceae</taxon>
        <taxon>Trametes</taxon>
    </lineage>
</organism>
<feature type="domain" description="Lunapark zinc ribbon" evidence="4">
    <location>
        <begin position="215"/>
        <end position="271"/>
    </location>
</feature>
<dbReference type="GO" id="GO:0008270">
    <property type="term" value="F:zinc ion binding"/>
    <property type="evidence" value="ECO:0007669"/>
    <property type="project" value="UniProtKB-KW"/>
</dbReference>
<keyword evidence="1" id="KW-0479">Metal-binding</keyword>
<evidence type="ECO:0000313" key="6">
    <source>
        <dbReference type="Proteomes" id="UP001215151"/>
    </source>
</evidence>
<evidence type="ECO:0000259" key="3">
    <source>
        <dbReference type="Pfam" id="PF01145"/>
    </source>
</evidence>
<dbReference type="GO" id="GO:0098826">
    <property type="term" value="C:endoplasmic reticulum tubular network membrane"/>
    <property type="evidence" value="ECO:0007669"/>
    <property type="project" value="UniProtKB-UniRule"/>
</dbReference>
<keyword evidence="1" id="KW-1133">Transmembrane helix</keyword>
<comment type="domain">
    <text evidence="1">The C4-type zinc finger motif is necessary both for its ER three-way tubular junction localization and formation.</text>
</comment>
<evidence type="ECO:0000259" key="4">
    <source>
        <dbReference type="Pfam" id="PF10058"/>
    </source>
</evidence>
<feature type="region of interest" description="Disordered" evidence="2">
    <location>
        <begin position="148"/>
        <end position="178"/>
    </location>
</feature>
<feature type="transmembrane region" description="Helical" evidence="1">
    <location>
        <begin position="44"/>
        <end position="64"/>
    </location>
</feature>
<evidence type="ECO:0000256" key="1">
    <source>
        <dbReference type="RuleBase" id="RU367073"/>
    </source>
</evidence>
<comment type="similarity">
    <text evidence="1">Belongs to the lunapark family.</text>
</comment>
<sequence length="933" mass="102148">MGLFSGWFKKNQPEDYEQALAALARDIQKRQTHLSEIRLRERRATLLFSVYALLLWIIYTSMWYKDFIPTLTTHSRNSQFERTVEAVPVFVGPIVILFIRRIVQIWYTRIGDAEEKALVKLRKQQQDKIEEVKQKTNYYSMRNLIERYEGGPRSNPTRDACCSTPTRSASGPSAHPPNASTAYAGGASADACPRNYVSRIAAAIVAPLPPPRKQWFDKLADAILGDDDSSATGAASRYALICQKCFAHNGLVKESMWEDAQYVCPKCGYFNPSARALRQLKEGKKKSPSPDSRSPAGQSPNTAPGAKGQFAPPLGVPVKADGGAASAERPQSDSEPTEGASMSMEVDSLPTHTRIASHHPTNDHYNPRFNHIMSSVGDGTTVVDGHVSTAGASAHNGKGVQFDEPLKPGRKDGIANFTTTVDYLEEERPFFVKIGKDGLIAALQKLDKQLKNTGRGHVLSRKVPTDWIGKEVTPGQIGLINHGGLPKILTRPGRYPGMPLRNWWARKWIGTCGLSDTVIQFGGLTVVQVSQNQAAVVSDPQNHVFVVKNSGFVAYAIEGTYNVLSIVDQTHLPTVIKDPITKVTLGWSHEVTMKSRTGTGTKQDYVVALFLNIPANNCAILQKGDDLELLPAGQHYITSPNVTLRGMFTLGENQIEMPTKDIFTRDQVPVSLTIYLKWQLTEPLKLTTHGYNTPYDALRDKTQSILTQIVAHLDYSSMVKQRSLGPDNLDDGSDASSAFLDALRTRAMDDLHLAALEYGIIMKDLAVIDRQFKGDIASTMDKLTTRALQAQVEAANVDRENSNKIKQEEGALAVARIKAQAQNTKADTEAYSIVAAAQAQAKRLQIEAEAQAKATRLTAEAEAEAIRLRAAADAAVIDQFAREMELRRNEVARVKAFGPKAVFVPTDGLGSQLGSSMVTGMAAGLGVLETRKG</sequence>
<dbReference type="EMBL" id="JAPEVG010000437">
    <property type="protein sequence ID" value="KAJ8462812.1"/>
    <property type="molecule type" value="Genomic_DNA"/>
</dbReference>
<dbReference type="GO" id="GO:1903373">
    <property type="term" value="P:positive regulation of endoplasmic reticulum tubular network organization"/>
    <property type="evidence" value="ECO:0007669"/>
    <property type="project" value="UniProtKB-UniRule"/>
</dbReference>
<comment type="caution">
    <text evidence="1">Lacks conserved residue(s) required for the propagation of feature annotation.</text>
</comment>
<proteinExistence type="inferred from homology"/>
<dbReference type="InterPro" id="IPR001107">
    <property type="entry name" value="Band_7"/>
</dbReference>
<feature type="domain" description="Band 7" evidence="3">
    <location>
        <begin position="614"/>
        <end position="796"/>
    </location>
</feature>
<evidence type="ECO:0000313" key="5">
    <source>
        <dbReference type="EMBL" id="KAJ8462812.1"/>
    </source>
</evidence>
<keyword evidence="1" id="KW-0472">Membrane</keyword>
<keyword evidence="1" id="KW-0256">Endoplasmic reticulum</keyword>
<keyword evidence="1" id="KW-0812">Transmembrane</keyword>
<dbReference type="InterPro" id="IPR040115">
    <property type="entry name" value="Lnp"/>
</dbReference>
<dbReference type="Pfam" id="PF10058">
    <property type="entry name" value="Zn_ribbon_10"/>
    <property type="match status" value="1"/>
</dbReference>
<dbReference type="InterPro" id="IPR019273">
    <property type="entry name" value="Lunapark_Znf"/>
</dbReference>
<keyword evidence="6" id="KW-1185">Reference proteome</keyword>
<dbReference type="PANTHER" id="PTHR22166:SF12">
    <property type="entry name" value="ENDOPLASMIC RETICULUM JUNCTION FORMATION PROTEIN LUNAPARK"/>
    <property type="match status" value="1"/>
</dbReference>
<dbReference type="InterPro" id="IPR036013">
    <property type="entry name" value="Band_7/SPFH_dom_sf"/>
</dbReference>
<dbReference type="AlphaFoldDB" id="A0AAD7X8M6"/>
<reference evidence="5" key="1">
    <citation type="submission" date="2022-11" db="EMBL/GenBank/DDBJ databases">
        <title>Genome Sequence of Cubamyces cubensis.</title>
        <authorList>
            <person name="Buettner E."/>
        </authorList>
    </citation>
    <scope>NUCLEOTIDE SEQUENCE</scope>
    <source>
        <strain evidence="5">MPL-01</strain>
    </source>
</reference>
<protein>
    <recommendedName>
        <fullName evidence="1">Endoplasmic reticulum junction formation protein lunapark</fullName>
    </recommendedName>
</protein>
<comment type="subcellular location">
    <subcellularLocation>
        <location evidence="1">Endoplasmic reticulum membrane</location>
        <topology evidence="1">Multi-pass membrane protein</topology>
    </subcellularLocation>
</comment>
<dbReference type="Gene3D" id="3.30.479.30">
    <property type="entry name" value="Band 7 domain"/>
    <property type="match status" value="1"/>
</dbReference>
<dbReference type="Pfam" id="PF01145">
    <property type="entry name" value="Band_7"/>
    <property type="match status" value="1"/>
</dbReference>
<comment type="function">
    <text evidence="1">Plays a role in determining ER morphology.</text>
</comment>
<keyword evidence="1" id="KW-0862">Zinc</keyword>
<dbReference type="PANTHER" id="PTHR22166">
    <property type="entry name" value="ENDOPLASMIC RETICULUM JUNCTION FORMATION PROTEIN LUNAPARK"/>
    <property type="match status" value="1"/>
</dbReference>